<name>A0AA39W2L0_ACESA</name>
<dbReference type="EMBL" id="JAUESC010000003">
    <property type="protein sequence ID" value="KAK0600013.1"/>
    <property type="molecule type" value="Genomic_DNA"/>
</dbReference>
<proteinExistence type="predicted"/>
<evidence type="ECO:0000313" key="3">
    <source>
        <dbReference type="Proteomes" id="UP001168877"/>
    </source>
</evidence>
<dbReference type="Proteomes" id="UP001168877">
    <property type="component" value="Unassembled WGS sequence"/>
</dbReference>
<keyword evidence="3" id="KW-1185">Reference proteome</keyword>
<gene>
    <name evidence="2" type="ORF">LWI29_010726</name>
</gene>
<accession>A0AA39W2L0</accession>
<reference evidence="2" key="1">
    <citation type="journal article" date="2022" name="Plant J.">
        <title>Strategies of tolerance reflected in two North American maple genomes.</title>
        <authorList>
            <person name="McEvoy S.L."/>
            <person name="Sezen U.U."/>
            <person name="Trouern-Trend A."/>
            <person name="McMahon S.M."/>
            <person name="Schaberg P.G."/>
            <person name="Yang J."/>
            <person name="Wegrzyn J.L."/>
            <person name="Swenson N.G."/>
        </authorList>
    </citation>
    <scope>NUCLEOTIDE SEQUENCE</scope>
    <source>
        <strain evidence="2">NS2018</strain>
    </source>
</reference>
<sequence>MNQVKDCRNYKSKKGSLQISWPREVGEVQAGKAGYKGEACQDISSKKYAKRVVIGQTRLASRSRGLVLKKYADKGKKKWCKRKVVRPRGPAVQNGKLILEKKKNYELAGGVRSSESSSSLEDDLREKVFLESSRERGECSLVKAGRVVRSGPKNFLKPKDVSFRLASEGPKKVPDIAGEGFSSDSIATKEHMVQVVIEAESQFQCDSRGDQIETEEAESVSSDN</sequence>
<evidence type="ECO:0000313" key="2">
    <source>
        <dbReference type="EMBL" id="KAK0600013.1"/>
    </source>
</evidence>
<evidence type="ECO:0000256" key="1">
    <source>
        <dbReference type="SAM" id="MobiDB-lite"/>
    </source>
</evidence>
<dbReference type="AlphaFoldDB" id="A0AA39W2L0"/>
<feature type="region of interest" description="Disordered" evidence="1">
    <location>
        <begin position="205"/>
        <end position="224"/>
    </location>
</feature>
<reference evidence="2" key="2">
    <citation type="submission" date="2023-06" db="EMBL/GenBank/DDBJ databases">
        <authorList>
            <person name="Swenson N.G."/>
            <person name="Wegrzyn J.L."/>
            <person name="Mcevoy S.L."/>
        </authorList>
    </citation>
    <scope>NUCLEOTIDE SEQUENCE</scope>
    <source>
        <strain evidence="2">NS2018</strain>
        <tissue evidence="2">Leaf</tissue>
    </source>
</reference>
<protein>
    <submittedName>
        <fullName evidence="2">Uncharacterized protein</fullName>
    </submittedName>
</protein>
<organism evidence="2 3">
    <name type="scientific">Acer saccharum</name>
    <name type="common">Sugar maple</name>
    <dbReference type="NCBI Taxonomy" id="4024"/>
    <lineage>
        <taxon>Eukaryota</taxon>
        <taxon>Viridiplantae</taxon>
        <taxon>Streptophyta</taxon>
        <taxon>Embryophyta</taxon>
        <taxon>Tracheophyta</taxon>
        <taxon>Spermatophyta</taxon>
        <taxon>Magnoliopsida</taxon>
        <taxon>eudicotyledons</taxon>
        <taxon>Gunneridae</taxon>
        <taxon>Pentapetalae</taxon>
        <taxon>rosids</taxon>
        <taxon>malvids</taxon>
        <taxon>Sapindales</taxon>
        <taxon>Sapindaceae</taxon>
        <taxon>Hippocastanoideae</taxon>
        <taxon>Acereae</taxon>
        <taxon>Acer</taxon>
    </lineage>
</organism>
<comment type="caution">
    <text evidence="2">The sequence shown here is derived from an EMBL/GenBank/DDBJ whole genome shotgun (WGS) entry which is preliminary data.</text>
</comment>